<dbReference type="OMA" id="HADHCHE"/>
<protein>
    <recommendedName>
        <fullName evidence="10">Auxin-responsive protein</fullName>
    </recommendedName>
</protein>
<dbReference type="EMBL" id="CM002926">
    <property type="protein sequence ID" value="KGN50300.1"/>
    <property type="molecule type" value="Genomic_DNA"/>
</dbReference>
<evidence type="ECO:0000256" key="9">
    <source>
        <dbReference type="ARBA" id="ARBA00025283"/>
    </source>
</evidence>
<proteinExistence type="inferred from homology"/>
<evidence type="ECO:0000259" key="12">
    <source>
        <dbReference type="PROSITE" id="PS51745"/>
    </source>
</evidence>
<evidence type="ECO:0000256" key="3">
    <source>
        <dbReference type="ARBA" id="ARBA00011726"/>
    </source>
</evidence>
<feature type="region of interest" description="Disordered" evidence="11">
    <location>
        <begin position="29"/>
        <end position="87"/>
    </location>
</feature>
<evidence type="ECO:0000256" key="11">
    <source>
        <dbReference type="SAM" id="MobiDB-lite"/>
    </source>
</evidence>
<dbReference type="AlphaFoldDB" id="A0A0A0KKT1"/>
<dbReference type="Proteomes" id="UP000029981">
    <property type="component" value="Chromosome 5"/>
</dbReference>
<dbReference type="PANTHER" id="PTHR31734">
    <property type="entry name" value="AUXIN-RESPONSIVE PROTEIN IAA17"/>
    <property type="match status" value="1"/>
</dbReference>
<dbReference type="PROSITE" id="PS51745">
    <property type="entry name" value="PB1"/>
    <property type="match status" value="1"/>
</dbReference>
<comment type="subcellular location">
    <subcellularLocation>
        <location evidence="1 10">Nucleus</location>
    </subcellularLocation>
</comment>
<keyword evidence="7 10" id="KW-0539">Nucleus</keyword>
<feature type="domain" description="PB1" evidence="12">
    <location>
        <begin position="126"/>
        <end position="213"/>
    </location>
</feature>
<keyword evidence="4 10" id="KW-0678">Repressor</keyword>
<dbReference type="InterPro" id="IPR003311">
    <property type="entry name" value="AUX_IAA"/>
</dbReference>
<dbReference type="Gene3D" id="3.10.20.90">
    <property type="entry name" value="Phosphatidylinositol 3-kinase Catalytic Subunit, Chain A, domain 1"/>
    <property type="match status" value="1"/>
</dbReference>
<dbReference type="GO" id="GO:0009734">
    <property type="term" value="P:auxin-activated signaling pathway"/>
    <property type="evidence" value="ECO:0007669"/>
    <property type="project" value="UniProtKB-UniRule"/>
</dbReference>
<dbReference type="InterPro" id="IPR053793">
    <property type="entry name" value="PB1-like"/>
</dbReference>
<comment type="similarity">
    <text evidence="2 10">Belongs to the Aux/IAA family.</text>
</comment>
<accession>A0A0A0KKT1</accession>
<keyword evidence="14" id="KW-1185">Reference proteome</keyword>
<dbReference type="SUPFAM" id="SSF54277">
    <property type="entry name" value="CAD &amp; PB1 domains"/>
    <property type="match status" value="1"/>
</dbReference>
<reference evidence="13 14" key="4">
    <citation type="journal article" date="2011" name="BMC Genomics">
        <title>RNA-Seq improves annotation of protein-coding genes in the cucumber genome.</title>
        <authorList>
            <person name="Li Z."/>
            <person name="Zhang Z."/>
            <person name="Yan P."/>
            <person name="Huang S."/>
            <person name="Fei Z."/>
            <person name="Lin K."/>
        </authorList>
    </citation>
    <scope>NUCLEOTIDE SEQUENCE [LARGE SCALE GENOMIC DNA]</scope>
    <source>
        <strain evidence="14">cv. 9930</strain>
    </source>
</reference>
<evidence type="ECO:0000256" key="2">
    <source>
        <dbReference type="ARBA" id="ARBA00006728"/>
    </source>
</evidence>
<keyword evidence="8 10" id="KW-0927">Auxin signaling pathway</keyword>
<reference evidence="13 14" key="1">
    <citation type="journal article" date="2009" name="Nat. Genet.">
        <title>The genome of the cucumber, Cucumis sativus L.</title>
        <authorList>
            <person name="Huang S."/>
            <person name="Li R."/>
            <person name="Zhang Z."/>
            <person name="Li L."/>
            <person name="Gu X."/>
            <person name="Fan W."/>
            <person name="Lucas W.J."/>
            <person name="Wang X."/>
            <person name="Xie B."/>
            <person name="Ni P."/>
            <person name="Ren Y."/>
            <person name="Zhu H."/>
            <person name="Li J."/>
            <person name="Lin K."/>
            <person name="Jin W."/>
            <person name="Fei Z."/>
            <person name="Li G."/>
            <person name="Staub J."/>
            <person name="Kilian A."/>
            <person name="van der Vossen E.A."/>
            <person name="Wu Y."/>
            <person name="Guo J."/>
            <person name="He J."/>
            <person name="Jia Z."/>
            <person name="Ren Y."/>
            <person name="Tian G."/>
            <person name="Lu Y."/>
            <person name="Ruan J."/>
            <person name="Qian W."/>
            <person name="Wang M."/>
            <person name="Huang Q."/>
            <person name="Li B."/>
            <person name="Xuan Z."/>
            <person name="Cao J."/>
            <person name="Asan"/>
            <person name="Wu Z."/>
            <person name="Zhang J."/>
            <person name="Cai Q."/>
            <person name="Bai Y."/>
            <person name="Zhao B."/>
            <person name="Han Y."/>
            <person name="Li Y."/>
            <person name="Li X."/>
            <person name="Wang S."/>
            <person name="Shi Q."/>
            <person name="Liu S."/>
            <person name="Cho W.K."/>
            <person name="Kim J.Y."/>
            <person name="Xu Y."/>
            <person name="Heller-Uszynska K."/>
            <person name="Miao H."/>
            <person name="Cheng Z."/>
            <person name="Zhang S."/>
            <person name="Wu J."/>
            <person name="Yang Y."/>
            <person name="Kang H."/>
            <person name="Li M."/>
            <person name="Liang H."/>
            <person name="Ren X."/>
            <person name="Shi Z."/>
            <person name="Wen M."/>
            <person name="Jian M."/>
            <person name="Yang H."/>
            <person name="Zhang G."/>
            <person name="Yang Z."/>
            <person name="Chen R."/>
            <person name="Liu S."/>
            <person name="Li J."/>
            <person name="Ma L."/>
            <person name="Liu H."/>
            <person name="Zhou Y."/>
            <person name="Zhao J."/>
            <person name="Fang X."/>
            <person name="Li G."/>
            <person name="Fang L."/>
            <person name="Li Y."/>
            <person name="Liu D."/>
            <person name="Zheng H."/>
            <person name="Zhang Y."/>
            <person name="Qin N."/>
            <person name="Li Z."/>
            <person name="Yang G."/>
            <person name="Yang S."/>
            <person name="Bolund L."/>
            <person name="Kristiansen K."/>
            <person name="Zheng H."/>
            <person name="Li S."/>
            <person name="Zhang X."/>
            <person name="Yang H."/>
            <person name="Wang J."/>
            <person name="Sun R."/>
            <person name="Zhang B."/>
            <person name="Jiang S."/>
            <person name="Wang J."/>
            <person name="Du Y."/>
            <person name="Li S."/>
        </authorList>
    </citation>
    <scope>NUCLEOTIDE SEQUENCE [LARGE SCALE GENOMIC DNA]</scope>
    <source>
        <strain evidence="14">cv. 9930</strain>
    </source>
</reference>
<comment type="function">
    <text evidence="9">Aux/IAA proteins are short-lived transcriptional factors that function as repressors of early auxin response genes at low auxin concentrations. Repression is thought to result from the interaction with auxin response factors (ARFs), proteins that bind to the auxin-responsive promoter element (AuxRE). Formation of heterodimers with ARF proteins may alter their ability to modulate early auxin response genes expression.</text>
</comment>
<evidence type="ECO:0000313" key="14">
    <source>
        <dbReference type="Proteomes" id="UP000029981"/>
    </source>
</evidence>
<organism evidence="13 14">
    <name type="scientific">Cucumis sativus</name>
    <name type="common">Cucumber</name>
    <dbReference type="NCBI Taxonomy" id="3659"/>
    <lineage>
        <taxon>Eukaryota</taxon>
        <taxon>Viridiplantae</taxon>
        <taxon>Streptophyta</taxon>
        <taxon>Embryophyta</taxon>
        <taxon>Tracheophyta</taxon>
        <taxon>Spermatophyta</taxon>
        <taxon>Magnoliopsida</taxon>
        <taxon>eudicotyledons</taxon>
        <taxon>Gunneridae</taxon>
        <taxon>Pentapetalae</taxon>
        <taxon>rosids</taxon>
        <taxon>fabids</taxon>
        <taxon>Cucurbitales</taxon>
        <taxon>Cucurbitaceae</taxon>
        <taxon>Benincaseae</taxon>
        <taxon>Cucumis</taxon>
    </lineage>
</organism>
<evidence type="ECO:0000256" key="1">
    <source>
        <dbReference type="ARBA" id="ARBA00004123"/>
    </source>
</evidence>
<evidence type="ECO:0000256" key="10">
    <source>
        <dbReference type="RuleBase" id="RU004549"/>
    </source>
</evidence>
<dbReference type="InterPro" id="IPR033389">
    <property type="entry name" value="AUX/IAA_dom"/>
</dbReference>
<feature type="compositionally biased region" description="Basic and acidic residues" evidence="11">
    <location>
        <begin position="77"/>
        <end position="87"/>
    </location>
</feature>
<reference evidence="13 14" key="3">
    <citation type="journal article" date="2010" name="BMC Genomics">
        <title>Transcriptome sequencing and comparative analysis of cucumber flowers with different sex types.</title>
        <authorList>
            <person name="Guo S."/>
            <person name="Zheng Y."/>
            <person name="Joung J.G."/>
            <person name="Liu S."/>
            <person name="Zhang Z."/>
            <person name="Crasta O.R."/>
            <person name="Sobral B.W."/>
            <person name="Xu Y."/>
            <person name="Huang S."/>
            <person name="Fei Z."/>
        </authorList>
    </citation>
    <scope>NUCLEOTIDE SEQUENCE [LARGE SCALE GENOMIC DNA]</scope>
    <source>
        <strain evidence="14">cv. 9930</strain>
    </source>
</reference>
<dbReference type="Gramene" id="KGN50300">
    <property type="protein sequence ID" value="KGN50300"/>
    <property type="gene ID" value="Csa_5G166440"/>
</dbReference>
<dbReference type="STRING" id="3659.A0A0A0KKT1"/>
<feature type="compositionally biased region" description="Polar residues" evidence="11">
    <location>
        <begin position="61"/>
        <end position="76"/>
    </location>
</feature>
<dbReference type="GO" id="GO:0006355">
    <property type="term" value="P:regulation of DNA-templated transcription"/>
    <property type="evidence" value="ECO:0007669"/>
    <property type="project" value="InterPro"/>
</dbReference>
<reference evidence="13 14" key="2">
    <citation type="journal article" date="2009" name="PLoS ONE">
        <title>An integrated genetic and cytogenetic map of the cucumber genome.</title>
        <authorList>
            <person name="Ren Y."/>
            <person name="Zhang Z."/>
            <person name="Liu J."/>
            <person name="Staub J.E."/>
            <person name="Han Y."/>
            <person name="Cheng Z."/>
            <person name="Li X."/>
            <person name="Lu J."/>
            <person name="Miao H."/>
            <person name="Kang H."/>
            <person name="Xie B."/>
            <person name="Gu X."/>
            <person name="Wang X."/>
            <person name="Du Y."/>
            <person name="Jin W."/>
            <person name="Huang S."/>
        </authorList>
    </citation>
    <scope>NUCLEOTIDE SEQUENCE [LARGE SCALE GENOMIC DNA]</scope>
    <source>
        <strain evidence="14">cv. 9930</strain>
    </source>
</reference>
<evidence type="ECO:0000256" key="4">
    <source>
        <dbReference type="ARBA" id="ARBA00022491"/>
    </source>
</evidence>
<dbReference type="GO" id="GO:0005634">
    <property type="term" value="C:nucleus"/>
    <property type="evidence" value="ECO:0007669"/>
    <property type="project" value="UniProtKB-SubCell"/>
</dbReference>
<dbReference type="FunFam" id="3.10.20.90:FF:000078">
    <property type="entry name" value="Auxin-responsive protein"/>
    <property type="match status" value="1"/>
</dbReference>
<evidence type="ECO:0000256" key="7">
    <source>
        <dbReference type="ARBA" id="ARBA00023242"/>
    </source>
</evidence>
<keyword evidence="5 10" id="KW-0805">Transcription regulation</keyword>
<evidence type="ECO:0000256" key="5">
    <source>
        <dbReference type="ARBA" id="ARBA00023015"/>
    </source>
</evidence>
<evidence type="ECO:0000313" key="13">
    <source>
        <dbReference type="EMBL" id="KGN50300.1"/>
    </source>
</evidence>
<sequence length="222" mass="25660">MKRQRLSSFQNLHHLNFEATELRLGLPQTSCRTEQQPAEERSSHSQISAKQSKSETRSGGRTDSNSILTSTNPSSDNHADHCHEHTKTQVVGWPPVRSYRKNVIIETEEKKKKKEIVNMELGLMSGMYVKVSLDGAPYLRKIDLKLYQGYQQLLDALEDMFNFKIGRNSEREDYYGRDYVLTYEDKDGDWMMVGDVPWNMFTCCCKRMRMMKGSDARGLSCL</sequence>
<keyword evidence="6 10" id="KW-0804">Transcription</keyword>
<gene>
    <name evidence="13" type="ORF">Csa_5G166440</name>
</gene>
<dbReference type="Pfam" id="PF02309">
    <property type="entry name" value="AUX_IAA"/>
    <property type="match status" value="1"/>
</dbReference>
<name>A0A0A0KKT1_CUCSA</name>
<evidence type="ECO:0000256" key="6">
    <source>
        <dbReference type="ARBA" id="ARBA00023163"/>
    </source>
</evidence>
<comment type="subunit">
    <text evidence="3 10">Homodimers and heterodimers.</text>
</comment>
<evidence type="ECO:0000256" key="8">
    <source>
        <dbReference type="ARBA" id="ARBA00023294"/>
    </source>
</evidence>
<dbReference type="PANTHER" id="PTHR31734:SF222">
    <property type="entry name" value="AUXIN-RESPONSIVE PROTEIN IAA2"/>
    <property type="match status" value="1"/>
</dbReference>